<dbReference type="PROSITE" id="PS50263">
    <property type="entry name" value="CN_HYDROLASE"/>
    <property type="match status" value="1"/>
</dbReference>
<dbReference type="InterPro" id="IPR036526">
    <property type="entry name" value="C-N_Hydrolase_sf"/>
</dbReference>
<dbReference type="Gene3D" id="3.60.110.10">
    <property type="entry name" value="Carbon-nitrogen hydrolase"/>
    <property type="match status" value="1"/>
</dbReference>
<accession>A0ABU9MXD1</accession>
<dbReference type="PANTHER" id="PTHR23088">
    <property type="entry name" value="NITRILASE-RELATED"/>
    <property type="match status" value="1"/>
</dbReference>
<evidence type="ECO:0000259" key="2">
    <source>
        <dbReference type="PROSITE" id="PS50263"/>
    </source>
</evidence>
<dbReference type="Pfam" id="PF00795">
    <property type="entry name" value="CN_hydrolase"/>
    <property type="match status" value="1"/>
</dbReference>
<dbReference type="InterPro" id="IPR045254">
    <property type="entry name" value="Nit1/2_C-N_Hydrolase"/>
</dbReference>
<dbReference type="InterPro" id="IPR003010">
    <property type="entry name" value="C-N_Hydrolase"/>
</dbReference>
<dbReference type="GO" id="GO:0016787">
    <property type="term" value="F:hydrolase activity"/>
    <property type="evidence" value="ECO:0007669"/>
    <property type="project" value="UniProtKB-KW"/>
</dbReference>
<evidence type="ECO:0000313" key="3">
    <source>
        <dbReference type="EMBL" id="MEM0515061.1"/>
    </source>
</evidence>
<proteinExistence type="predicted"/>
<sequence length="276" mass="30721">MIIYALQVCAQSDPEINFASVKALIAELPPQRPALVCLPESWLCFAKHSEQVLSVAEQHQAWRQRLAQLCCEENIWLAAGTLPVMSASGRYYAASLLFDDQGVERAQYNKIHLFDVTVADSTGNYRESKHTQPGEQVVVADTPFARLGLSVCYDMRFSELYRAQVQQGADVLLVPSAFTVPTGRAHWHTLLRARAIESQAYVVAAGLYGRNGTELSHDNGRETYGHSVIVSPWGEILAELDHGQGWISATLDSNELNQCRERMPMAAHRQARKVIL</sequence>
<protein>
    <submittedName>
        <fullName evidence="3">Carbon-nitrogen hydrolase family protein</fullName>
    </submittedName>
</protein>
<keyword evidence="4" id="KW-1185">Reference proteome</keyword>
<reference evidence="3 4" key="1">
    <citation type="submission" date="2024-03" db="EMBL/GenBank/DDBJ databases">
        <title>Pseudoalteromonas qingdaonensis sp. nov., isolated from the intestines of marine benthic organisms.</title>
        <authorList>
            <person name="Lin X."/>
            <person name="Fang S."/>
            <person name="Hu X."/>
        </authorList>
    </citation>
    <scope>NUCLEOTIDE SEQUENCE [LARGE SCALE GENOMIC DNA]</scope>
    <source>
        <strain evidence="3 4">YIC-827</strain>
    </source>
</reference>
<keyword evidence="1 3" id="KW-0378">Hydrolase</keyword>
<organism evidence="3 4">
    <name type="scientific">Pseudoalteromonas qingdaonensis</name>
    <dbReference type="NCBI Taxonomy" id="3131913"/>
    <lineage>
        <taxon>Bacteria</taxon>
        <taxon>Pseudomonadati</taxon>
        <taxon>Pseudomonadota</taxon>
        <taxon>Gammaproteobacteria</taxon>
        <taxon>Alteromonadales</taxon>
        <taxon>Pseudoalteromonadaceae</taxon>
        <taxon>Pseudoalteromonas</taxon>
    </lineage>
</organism>
<dbReference type="Proteomes" id="UP001447008">
    <property type="component" value="Unassembled WGS sequence"/>
</dbReference>
<comment type="caution">
    <text evidence="3">The sequence shown here is derived from an EMBL/GenBank/DDBJ whole genome shotgun (WGS) entry which is preliminary data.</text>
</comment>
<dbReference type="PANTHER" id="PTHR23088:SF27">
    <property type="entry name" value="DEAMINATED GLUTATHIONE AMIDASE"/>
    <property type="match status" value="1"/>
</dbReference>
<feature type="domain" description="CN hydrolase" evidence="2">
    <location>
        <begin position="1"/>
        <end position="253"/>
    </location>
</feature>
<name>A0ABU9MXD1_9GAMM</name>
<gene>
    <name evidence="3" type="ORF">WCN91_06420</name>
</gene>
<dbReference type="EMBL" id="JBCGCU010000005">
    <property type="protein sequence ID" value="MEM0515061.1"/>
    <property type="molecule type" value="Genomic_DNA"/>
</dbReference>
<dbReference type="SUPFAM" id="SSF56317">
    <property type="entry name" value="Carbon-nitrogen hydrolase"/>
    <property type="match status" value="1"/>
</dbReference>
<dbReference type="CDD" id="cd07572">
    <property type="entry name" value="nit"/>
    <property type="match status" value="1"/>
</dbReference>
<evidence type="ECO:0000256" key="1">
    <source>
        <dbReference type="ARBA" id="ARBA00022801"/>
    </source>
</evidence>
<evidence type="ECO:0000313" key="4">
    <source>
        <dbReference type="Proteomes" id="UP001447008"/>
    </source>
</evidence>